<evidence type="ECO:0000256" key="6">
    <source>
        <dbReference type="ARBA" id="ARBA00023326"/>
    </source>
</evidence>
<evidence type="ECO:0000256" key="4">
    <source>
        <dbReference type="ARBA" id="ARBA00023277"/>
    </source>
</evidence>
<comment type="similarity">
    <text evidence="1 7">Belongs to the glycosyl hydrolase 5 (cellulase A) family.</text>
</comment>
<keyword evidence="10" id="KW-1185">Reference proteome</keyword>
<dbReference type="Gene3D" id="3.20.20.80">
    <property type="entry name" value="Glycosidases"/>
    <property type="match status" value="1"/>
</dbReference>
<name>A0A7G9WF24_9FIRM</name>
<organism evidence="9 10">
    <name type="scientific">Caproicibacterium amylolyticum</name>
    <dbReference type="NCBI Taxonomy" id="2766537"/>
    <lineage>
        <taxon>Bacteria</taxon>
        <taxon>Bacillati</taxon>
        <taxon>Bacillota</taxon>
        <taxon>Clostridia</taxon>
        <taxon>Eubacteriales</taxon>
        <taxon>Oscillospiraceae</taxon>
        <taxon>Caproicibacterium</taxon>
    </lineage>
</organism>
<evidence type="ECO:0000256" key="7">
    <source>
        <dbReference type="RuleBase" id="RU361153"/>
    </source>
</evidence>
<feature type="domain" description="Glycoside hydrolase family 5" evidence="8">
    <location>
        <begin position="27"/>
        <end position="323"/>
    </location>
</feature>
<accession>A0A7G9WF24</accession>
<dbReference type="RefSeq" id="WP_212506354.1">
    <property type="nucleotide sequence ID" value="NZ_CP060696.1"/>
</dbReference>
<dbReference type="InterPro" id="IPR050386">
    <property type="entry name" value="Glycosyl_hydrolase_5"/>
</dbReference>
<dbReference type="PANTHER" id="PTHR31297:SF41">
    <property type="entry name" value="ENDOGLUCANASE, PUTATIVE (AFU_ORTHOLOGUE AFUA_5G01830)-RELATED"/>
    <property type="match status" value="1"/>
</dbReference>
<dbReference type="GO" id="GO:0030245">
    <property type="term" value="P:cellulose catabolic process"/>
    <property type="evidence" value="ECO:0007669"/>
    <property type="project" value="UniProtKB-KW"/>
</dbReference>
<gene>
    <name evidence="9" type="ORF">H6X83_10050</name>
</gene>
<dbReference type="GO" id="GO:0008422">
    <property type="term" value="F:beta-glucosidase activity"/>
    <property type="evidence" value="ECO:0007669"/>
    <property type="project" value="TreeGrafter"/>
</dbReference>
<proteinExistence type="inferred from homology"/>
<evidence type="ECO:0000256" key="1">
    <source>
        <dbReference type="ARBA" id="ARBA00005641"/>
    </source>
</evidence>
<protein>
    <submittedName>
        <fullName evidence="9">Cellulase family glycosylhydrolase</fullName>
    </submittedName>
</protein>
<dbReference type="PANTHER" id="PTHR31297">
    <property type="entry name" value="GLUCAN ENDO-1,6-BETA-GLUCOSIDASE B"/>
    <property type="match status" value="1"/>
</dbReference>
<dbReference type="Proteomes" id="UP000516046">
    <property type="component" value="Chromosome"/>
</dbReference>
<keyword evidence="3" id="KW-0136">Cellulose degradation</keyword>
<dbReference type="InterPro" id="IPR001547">
    <property type="entry name" value="Glyco_hydro_5"/>
</dbReference>
<sequence length="350" mass="40703">MALFEQYRNGINLGGWLSQFSATRKQHFETFIQEQDIRQIAQWGADHVRLPVDSNVLEMQSAPYGSNEAGLAYVDRCLQWCEKYHLSVLLDLHHVQGHIYGEMDKPVPLFTEPTLRARFLKIWANLTQRYKGIGKNLAFELLNEISDASSYQWNQLCADAVKKIHQIDSRRIILIGSNEANSIFTLNQLAFSDEPNLVYNFHFYDPMLFTHQKAHFSQDLRDFNATVHYPGEMKGFPTYLATHRQYISKFYRTAWEETNDKALMQKYLTNAENFIRFTGRELYCGEFGVIKGAPEEDAVQWITDLTASLDTLHIGHAYWSYKEMDFGIVDEFSQVVRPQMLKVLFPNSRV</sequence>
<dbReference type="AlphaFoldDB" id="A0A7G9WF24"/>
<dbReference type="EMBL" id="CP060696">
    <property type="protein sequence ID" value="QNO17286.1"/>
    <property type="molecule type" value="Genomic_DNA"/>
</dbReference>
<evidence type="ECO:0000256" key="5">
    <source>
        <dbReference type="ARBA" id="ARBA00023295"/>
    </source>
</evidence>
<dbReference type="Pfam" id="PF00150">
    <property type="entry name" value="Cellulase"/>
    <property type="match status" value="1"/>
</dbReference>
<dbReference type="GO" id="GO:0005576">
    <property type="term" value="C:extracellular region"/>
    <property type="evidence" value="ECO:0007669"/>
    <property type="project" value="TreeGrafter"/>
</dbReference>
<evidence type="ECO:0000313" key="10">
    <source>
        <dbReference type="Proteomes" id="UP000516046"/>
    </source>
</evidence>
<keyword evidence="2 7" id="KW-0378">Hydrolase</keyword>
<dbReference type="InterPro" id="IPR017853">
    <property type="entry name" value="GH"/>
</dbReference>
<evidence type="ECO:0000256" key="3">
    <source>
        <dbReference type="ARBA" id="ARBA00023001"/>
    </source>
</evidence>
<keyword evidence="6" id="KW-0624">Polysaccharide degradation</keyword>
<dbReference type="GO" id="GO:0009986">
    <property type="term" value="C:cell surface"/>
    <property type="evidence" value="ECO:0007669"/>
    <property type="project" value="TreeGrafter"/>
</dbReference>
<dbReference type="SUPFAM" id="SSF51445">
    <property type="entry name" value="(Trans)glycosidases"/>
    <property type="match status" value="1"/>
</dbReference>
<evidence type="ECO:0000256" key="2">
    <source>
        <dbReference type="ARBA" id="ARBA00022801"/>
    </source>
</evidence>
<keyword evidence="4" id="KW-0119">Carbohydrate metabolism</keyword>
<dbReference type="KEGG" id="caml:H6X83_10050"/>
<reference evidence="9 10" key="1">
    <citation type="submission" date="2020-08" db="EMBL/GenBank/DDBJ databases">
        <authorList>
            <person name="Ren C."/>
            <person name="Gu Y."/>
            <person name="Xu Y."/>
        </authorList>
    </citation>
    <scope>NUCLEOTIDE SEQUENCE [LARGE SCALE GENOMIC DNA]</scope>
    <source>
        <strain evidence="9 10">LBM18003</strain>
    </source>
</reference>
<keyword evidence="5 7" id="KW-0326">Glycosidase</keyword>
<evidence type="ECO:0000313" key="9">
    <source>
        <dbReference type="EMBL" id="QNO17286.1"/>
    </source>
</evidence>
<evidence type="ECO:0000259" key="8">
    <source>
        <dbReference type="Pfam" id="PF00150"/>
    </source>
</evidence>